<evidence type="ECO:0000256" key="2">
    <source>
        <dbReference type="ARBA" id="ARBA00005982"/>
    </source>
</evidence>
<feature type="transmembrane region" description="Helical" evidence="6">
    <location>
        <begin position="484"/>
        <end position="506"/>
    </location>
</feature>
<feature type="transmembrane region" description="Helical" evidence="6">
    <location>
        <begin position="543"/>
        <end position="566"/>
    </location>
</feature>
<comment type="similarity">
    <text evidence="2">Belongs to the major facilitator superfamily. Proton-dependent oligopeptide transporter (POT/PTR) (TC 2.A.17) family.</text>
</comment>
<feature type="transmembrane region" description="Helical" evidence="6">
    <location>
        <begin position="604"/>
        <end position="625"/>
    </location>
</feature>
<feature type="transmembrane region" description="Helical" evidence="6">
    <location>
        <begin position="213"/>
        <end position="236"/>
    </location>
</feature>
<evidence type="ECO:0000256" key="5">
    <source>
        <dbReference type="ARBA" id="ARBA00023136"/>
    </source>
</evidence>
<dbReference type="PANTHER" id="PTHR11654">
    <property type="entry name" value="OLIGOPEPTIDE TRANSPORTER-RELATED"/>
    <property type="match status" value="1"/>
</dbReference>
<gene>
    <name evidence="7" type="ORF">PDIGIT_LOCUS15259</name>
</gene>
<evidence type="ECO:0000313" key="7">
    <source>
        <dbReference type="EMBL" id="CAI6342057.1"/>
    </source>
</evidence>
<protein>
    <recommendedName>
        <fullName evidence="9">Oligopeptide transporter</fullName>
    </recommendedName>
</protein>
<feature type="transmembrane region" description="Helical" evidence="6">
    <location>
        <begin position="578"/>
        <end position="598"/>
    </location>
</feature>
<evidence type="ECO:0000256" key="4">
    <source>
        <dbReference type="ARBA" id="ARBA00022989"/>
    </source>
</evidence>
<dbReference type="OrthoDB" id="8904098at2759"/>
<keyword evidence="3 6" id="KW-0812">Transmembrane</keyword>
<dbReference type="Proteomes" id="UP001152607">
    <property type="component" value="Unassembled WGS sequence"/>
</dbReference>
<evidence type="ECO:0000313" key="8">
    <source>
        <dbReference type="Proteomes" id="UP001152607"/>
    </source>
</evidence>
<evidence type="ECO:0000256" key="1">
    <source>
        <dbReference type="ARBA" id="ARBA00004141"/>
    </source>
</evidence>
<comment type="subcellular location">
    <subcellularLocation>
        <location evidence="1">Membrane</location>
        <topology evidence="1">Multi-pass membrane protein</topology>
    </subcellularLocation>
</comment>
<feature type="transmembrane region" description="Helical" evidence="6">
    <location>
        <begin position="324"/>
        <end position="347"/>
    </location>
</feature>
<evidence type="ECO:0008006" key="9">
    <source>
        <dbReference type="Google" id="ProtNLM"/>
    </source>
</evidence>
<accession>A0A9W4UVR4</accession>
<reference evidence="7" key="1">
    <citation type="submission" date="2023-01" db="EMBL/GenBank/DDBJ databases">
        <authorList>
            <person name="Van Ghelder C."/>
            <person name="Rancurel C."/>
        </authorList>
    </citation>
    <scope>NUCLEOTIDE SEQUENCE</scope>
    <source>
        <strain evidence="7">CNCM I-4278</strain>
    </source>
</reference>
<feature type="transmembrane region" description="Helical" evidence="6">
    <location>
        <begin position="177"/>
        <end position="201"/>
    </location>
</feature>
<dbReference type="GO" id="GO:0016020">
    <property type="term" value="C:membrane"/>
    <property type="evidence" value="ECO:0007669"/>
    <property type="project" value="UniProtKB-SubCell"/>
</dbReference>
<dbReference type="GO" id="GO:0022857">
    <property type="term" value="F:transmembrane transporter activity"/>
    <property type="evidence" value="ECO:0007669"/>
    <property type="project" value="InterPro"/>
</dbReference>
<feature type="transmembrane region" description="Helical" evidence="6">
    <location>
        <begin position="298"/>
        <end position="318"/>
    </location>
</feature>
<name>A0A9W4UVR4_9PLEO</name>
<evidence type="ECO:0000256" key="3">
    <source>
        <dbReference type="ARBA" id="ARBA00022692"/>
    </source>
</evidence>
<dbReference type="EMBL" id="CAOQHR010000013">
    <property type="protein sequence ID" value="CAI6342057.1"/>
    <property type="molecule type" value="Genomic_DNA"/>
</dbReference>
<proteinExistence type="inferred from homology"/>
<keyword evidence="4 6" id="KW-1133">Transmembrane helix</keyword>
<dbReference type="SUPFAM" id="SSF103473">
    <property type="entry name" value="MFS general substrate transporter"/>
    <property type="match status" value="1"/>
</dbReference>
<feature type="transmembrane region" description="Helical" evidence="6">
    <location>
        <begin position="453"/>
        <end position="472"/>
    </location>
</feature>
<comment type="caution">
    <text evidence="7">The sequence shown here is derived from an EMBL/GenBank/DDBJ whole genome shotgun (WGS) entry which is preliminary data.</text>
</comment>
<dbReference type="Pfam" id="PF00854">
    <property type="entry name" value="PTR2"/>
    <property type="match status" value="1"/>
</dbReference>
<dbReference type="InterPro" id="IPR036259">
    <property type="entry name" value="MFS_trans_sf"/>
</dbReference>
<keyword evidence="5 6" id="KW-0472">Membrane</keyword>
<evidence type="ECO:0000256" key="6">
    <source>
        <dbReference type="SAM" id="Phobius"/>
    </source>
</evidence>
<feature type="transmembrane region" description="Helical" evidence="6">
    <location>
        <begin position="413"/>
        <end position="433"/>
    </location>
</feature>
<organism evidence="7 8">
    <name type="scientific">Periconia digitata</name>
    <dbReference type="NCBI Taxonomy" id="1303443"/>
    <lineage>
        <taxon>Eukaryota</taxon>
        <taxon>Fungi</taxon>
        <taxon>Dikarya</taxon>
        <taxon>Ascomycota</taxon>
        <taxon>Pezizomycotina</taxon>
        <taxon>Dothideomycetes</taxon>
        <taxon>Pleosporomycetidae</taxon>
        <taxon>Pleosporales</taxon>
        <taxon>Massarineae</taxon>
        <taxon>Periconiaceae</taxon>
        <taxon>Periconia</taxon>
    </lineage>
</organism>
<dbReference type="Gene3D" id="1.20.1250.20">
    <property type="entry name" value="MFS general substrate transporter like domains"/>
    <property type="match status" value="1"/>
</dbReference>
<feature type="transmembrane region" description="Helical" evidence="6">
    <location>
        <begin position="242"/>
        <end position="268"/>
    </location>
</feature>
<keyword evidence="8" id="KW-1185">Reference proteome</keyword>
<sequence length="653" mass="72280">MGQGGLFGENDMTSYMKVLRTYSILSPVQRKPFGNHYFSSNFSLLVLGNQFALHPLQIFSAYLLLSSLVTMSPRQSLETSSQAVTIVLDKGTKSSEETAIVVTESISDASDSYPREATLDEIEKLRHVAEGVTGEVWLVACIGAAQRLAFYATTVPWQNYLQNPPDNPLSPGALGLGQSMATIINSAFLCLSYLTPLPFAIISDTWLGRYKTLLLSLLTFVVGQVVLFITALPFAIKNQKTALAGIITAMVLIALGQGGTSAVIFPFLGDQIPESKSRVIRYKNGERVVTDRKMTVQFVFSTFYWMINIAALFVLATTQMEKKIGFWAAYLLPLCCLGASIVPFVFWNQRLTKLPPEGTVLADTSKVLILAARSNLHLSAANPSIQKQHHNRSVPWTSTFVDEVRRGFRACRVIICFTIFYLCFNQTMNNIISQANQMELDGISNDTVQSLNAIFYIFLNPLIQQGLFGFLSRHRIVLGPISRMAVAFIFMAAAMAYAAGVQEVIYNRGPCFSHPKACEAGIVWRDATTIHYQPNEISVWMQIPFHILLATSEIFGFVALNEFAYTEAPTNMKALVKAFEQCTAGLGAALGIALGPVSKDPWLVIMYSSLAGTMACSGIAFYGFFRNLDAQWYSTRKNRNEEEPEKHEAVEQE</sequence>
<dbReference type="AlphaFoldDB" id="A0A9W4UVR4"/>
<dbReference type="InterPro" id="IPR000109">
    <property type="entry name" value="POT_fam"/>
</dbReference>